<sequence>MPEHINYYNPIGLKTEQQIELIVPPEMAGLRLDQALAELCPEYSRSRLKSWVNSGNILIDNKTLRPRDKVNGGEAVIITPIADTSLNIKAEPIALNIVYEDESMLVVNKPAGLVVHPAAGNWDGTLQNALLHHDPALEGLPRAGLVHRIDKETSGLLMVARTLTAHKLLVDQLQARAFEREYLTVVRGYMTAGGTVDAPLARHPTDRKKYAVREGGKEAITHYRVAQRFAKHTLLKVNLETGRTHQIRVHMSHINHAIVGDQVYGGRFKPLANASELLSDTLRGFKRQALHAARLGVVHPVTGEPISWECEMPADMAHLVEVLAKETPVK</sequence>
<evidence type="ECO:0000256" key="1">
    <source>
        <dbReference type="ARBA" id="ARBA00010876"/>
    </source>
</evidence>
<reference evidence="10 11" key="1">
    <citation type="journal article" date="2013" name="Genome Announc.">
        <title>Genome Sequence of the Pyrene- and Fluoranthene-Degrading Bacterium Cycloclasticus sp. Strain PY97M.</title>
        <authorList>
            <person name="Cui Z."/>
            <person name="Xu G."/>
            <person name="Li Q."/>
            <person name="Gao W."/>
            <person name="Zheng L."/>
        </authorList>
    </citation>
    <scope>NUCLEOTIDE SEQUENCE [LARGE SCALE GENOMIC DNA]</scope>
    <source>
        <strain evidence="10 11">PY97M</strain>
    </source>
</reference>
<evidence type="ECO:0000313" key="11">
    <source>
        <dbReference type="Proteomes" id="UP000015462"/>
    </source>
</evidence>
<dbReference type="SUPFAM" id="SSF55174">
    <property type="entry name" value="Alpha-L RNA-binding motif"/>
    <property type="match status" value="1"/>
</dbReference>
<dbReference type="GO" id="GO:0003723">
    <property type="term" value="F:RNA binding"/>
    <property type="evidence" value="ECO:0007669"/>
    <property type="project" value="UniProtKB-KW"/>
</dbReference>
<dbReference type="InterPro" id="IPR006145">
    <property type="entry name" value="PsdUridine_synth_RsuA/RluA"/>
</dbReference>
<dbReference type="PANTHER" id="PTHR21600:SF44">
    <property type="entry name" value="RIBOSOMAL LARGE SUBUNIT PSEUDOURIDINE SYNTHASE D"/>
    <property type="match status" value="1"/>
</dbReference>
<evidence type="ECO:0000256" key="7">
    <source>
        <dbReference type="PROSITE-ProRule" id="PRU00182"/>
    </source>
</evidence>
<evidence type="ECO:0000256" key="2">
    <source>
        <dbReference type="ARBA" id="ARBA00022884"/>
    </source>
</evidence>
<feature type="active site" evidence="6">
    <location>
        <position position="150"/>
    </location>
</feature>
<dbReference type="Gene3D" id="3.30.2350.10">
    <property type="entry name" value="Pseudouridine synthase"/>
    <property type="match status" value="1"/>
</dbReference>
<evidence type="ECO:0000313" key="10">
    <source>
        <dbReference type="EMBL" id="EPD12308.1"/>
    </source>
</evidence>
<dbReference type="GO" id="GO:0160140">
    <property type="term" value="F:23S rRNA pseudouridine(1911/1915/1917) synthase activity"/>
    <property type="evidence" value="ECO:0007669"/>
    <property type="project" value="UniProtKB-EC"/>
</dbReference>
<protein>
    <recommendedName>
        <fullName evidence="8">Pseudouridine synthase</fullName>
        <ecNumber evidence="8">5.4.99.-</ecNumber>
    </recommendedName>
</protein>
<dbReference type="NCBIfam" id="NF008385">
    <property type="entry name" value="PRK11180.1"/>
    <property type="match status" value="1"/>
</dbReference>
<evidence type="ECO:0000259" key="9">
    <source>
        <dbReference type="SMART" id="SM00363"/>
    </source>
</evidence>
<dbReference type="EMBL" id="ASHL01000012">
    <property type="protein sequence ID" value="EPD12308.1"/>
    <property type="molecule type" value="Genomic_DNA"/>
</dbReference>
<dbReference type="CDD" id="cd00165">
    <property type="entry name" value="S4"/>
    <property type="match status" value="1"/>
</dbReference>
<dbReference type="EC" id="5.4.99.-" evidence="8"/>
<comment type="catalytic activity">
    <reaction evidence="4">
        <text>uridine(1911/1915/1917) in 23S rRNA = pseudouridine(1911/1915/1917) in 23S rRNA</text>
        <dbReference type="Rhea" id="RHEA:42524"/>
        <dbReference type="Rhea" id="RHEA-COMP:10097"/>
        <dbReference type="Rhea" id="RHEA-COMP:10098"/>
        <dbReference type="ChEBI" id="CHEBI:65314"/>
        <dbReference type="ChEBI" id="CHEBI:65315"/>
        <dbReference type="EC" id="5.4.99.23"/>
    </reaction>
</comment>
<dbReference type="InterPro" id="IPR036986">
    <property type="entry name" value="S4_RNA-bd_sf"/>
</dbReference>
<dbReference type="SUPFAM" id="SSF55120">
    <property type="entry name" value="Pseudouridine synthase"/>
    <property type="match status" value="1"/>
</dbReference>
<dbReference type="PROSITE" id="PS01129">
    <property type="entry name" value="PSI_RLU"/>
    <property type="match status" value="1"/>
</dbReference>
<evidence type="ECO:0000256" key="5">
    <source>
        <dbReference type="ARBA" id="ARBA00056072"/>
    </source>
</evidence>
<dbReference type="InterPro" id="IPR002942">
    <property type="entry name" value="S4_RNA-bd"/>
</dbReference>
<dbReference type="RefSeq" id="WP_015005112.1">
    <property type="nucleotide sequence ID" value="NZ_FQZJ01000007.1"/>
</dbReference>
<dbReference type="NCBIfam" id="TIGR00005">
    <property type="entry name" value="rluA_subfam"/>
    <property type="match status" value="1"/>
</dbReference>
<dbReference type="AlphaFoldDB" id="A0AB33YZH2"/>
<comment type="function">
    <text evidence="5">Responsible for synthesis of pseudouridine from uracil at positions 1911, 1915 and 1917 in 23S ribosomal RNA.</text>
</comment>
<dbReference type="Pfam" id="PF01479">
    <property type="entry name" value="S4"/>
    <property type="match status" value="1"/>
</dbReference>
<evidence type="ECO:0000256" key="3">
    <source>
        <dbReference type="ARBA" id="ARBA00023235"/>
    </source>
</evidence>
<dbReference type="PROSITE" id="PS50889">
    <property type="entry name" value="S4"/>
    <property type="match status" value="1"/>
</dbReference>
<accession>A0AB33YZH2</accession>
<dbReference type="Gene3D" id="3.10.290.10">
    <property type="entry name" value="RNA-binding S4 domain"/>
    <property type="match status" value="1"/>
</dbReference>
<evidence type="ECO:0000256" key="8">
    <source>
        <dbReference type="RuleBase" id="RU362028"/>
    </source>
</evidence>
<organism evidence="10 11">
    <name type="scientific">Cycloclasticus pugetii</name>
    <dbReference type="NCBI Taxonomy" id="34068"/>
    <lineage>
        <taxon>Bacteria</taxon>
        <taxon>Pseudomonadati</taxon>
        <taxon>Pseudomonadota</taxon>
        <taxon>Gammaproteobacteria</taxon>
        <taxon>Thiotrichales</taxon>
        <taxon>Piscirickettsiaceae</taxon>
        <taxon>Cycloclasticus</taxon>
    </lineage>
</organism>
<keyword evidence="11" id="KW-1185">Reference proteome</keyword>
<dbReference type="Proteomes" id="UP000015462">
    <property type="component" value="Unassembled WGS sequence"/>
</dbReference>
<dbReference type="InterPro" id="IPR006224">
    <property type="entry name" value="PsdUridine_synth_RluA-like_CS"/>
</dbReference>
<comment type="similarity">
    <text evidence="1 8">Belongs to the pseudouridine synthase RluA family.</text>
</comment>
<dbReference type="SMART" id="SM00363">
    <property type="entry name" value="S4"/>
    <property type="match status" value="1"/>
</dbReference>
<comment type="catalytic activity">
    <reaction evidence="8">
        <text>a uridine in RNA = a pseudouridine in RNA</text>
        <dbReference type="Rhea" id="RHEA:48348"/>
        <dbReference type="Rhea" id="RHEA-COMP:12068"/>
        <dbReference type="Rhea" id="RHEA-COMP:12069"/>
        <dbReference type="ChEBI" id="CHEBI:65314"/>
        <dbReference type="ChEBI" id="CHEBI:65315"/>
    </reaction>
</comment>
<dbReference type="PANTHER" id="PTHR21600">
    <property type="entry name" value="MITOCHONDRIAL RNA PSEUDOURIDINE SYNTHASE"/>
    <property type="match status" value="1"/>
</dbReference>
<dbReference type="InterPro" id="IPR050188">
    <property type="entry name" value="RluA_PseudoU_synthase"/>
</dbReference>
<comment type="caution">
    <text evidence="10">The sequence shown here is derived from an EMBL/GenBank/DDBJ whole genome shotgun (WGS) entry which is preliminary data.</text>
</comment>
<dbReference type="Pfam" id="PF00849">
    <property type="entry name" value="PseudoU_synth_2"/>
    <property type="match status" value="1"/>
</dbReference>
<dbReference type="InterPro" id="IPR006225">
    <property type="entry name" value="PsdUridine_synth_RluC/D"/>
</dbReference>
<keyword evidence="2 7" id="KW-0694">RNA-binding</keyword>
<evidence type="ECO:0000256" key="4">
    <source>
        <dbReference type="ARBA" id="ARBA00036882"/>
    </source>
</evidence>
<feature type="domain" description="RNA-binding S4" evidence="9">
    <location>
        <begin position="30"/>
        <end position="94"/>
    </location>
</feature>
<evidence type="ECO:0000256" key="6">
    <source>
        <dbReference type="PIRSR" id="PIRSR606225-1"/>
    </source>
</evidence>
<keyword evidence="3 8" id="KW-0413">Isomerase</keyword>
<dbReference type="GO" id="GO:0000455">
    <property type="term" value="P:enzyme-directed rRNA pseudouridine synthesis"/>
    <property type="evidence" value="ECO:0007669"/>
    <property type="project" value="UniProtKB-ARBA"/>
</dbReference>
<proteinExistence type="inferred from homology"/>
<gene>
    <name evidence="10" type="ORF">L196_10909</name>
</gene>
<dbReference type="CDD" id="cd02869">
    <property type="entry name" value="PseudoU_synth_RluA_like"/>
    <property type="match status" value="1"/>
</dbReference>
<name>A0AB33YZH2_9GAMM</name>
<dbReference type="FunFam" id="3.30.2350.10:FF:000006">
    <property type="entry name" value="Pseudouridine synthase"/>
    <property type="match status" value="1"/>
</dbReference>
<dbReference type="InterPro" id="IPR020103">
    <property type="entry name" value="PsdUridine_synth_cat_dom_sf"/>
</dbReference>